<comment type="similarity">
    <text evidence="1">Belongs to the bacterial solute-binding protein 5 family.</text>
</comment>
<gene>
    <name evidence="7" type="ORF">B9N49_01615</name>
</gene>
<dbReference type="GO" id="GO:1904680">
    <property type="term" value="F:peptide transmembrane transporter activity"/>
    <property type="evidence" value="ECO:0007669"/>
    <property type="project" value="TreeGrafter"/>
</dbReference>
<feature type="domain" description="Solute-binding protein family 5" evidence="6">
    <location>
        <begin position="130"/>
        <end position="525"/>
    </location>
</feature>
<dbReference type="GO" id="GO:0015833">
    <property type="term" value="P:peptide transport"/>
    <property type="evidence" value="ECO:0007669"/>
    <property type="project" value="TreeGrafter"/>
</dbReference>
<dbReference type="PROSITE" id="PS51257">
    <property type="entry name" value="PROKAR_LIPOPROTEIN"/>
    <property type="match status" value="1"/>
</dbReference>
<evidence type="ECO:0000256" key="5">
    <source>
        <dbReference type="SAM" id="SignalP"/>
    </source>
</evidence>
<feature type="compositionally biased region" description="Low complexity" evidence="4">
    <location>
        <begin position="35"/>
        <end position="45"/>
    </location>
</feature>
<protein>
    <submittedName>
        <fullName evidence="7">Oligopeptide ABC transporter substrate-binding protein</fullName>
    </submittedName>
</protein>
<dbReference type="Proteomes" id="UP000215413">
    <property type="component" value="Unassembled WGS sequence"/>
</dbReference>
<dbReference type="PIRSF" id="PIRSF002741">
    <property type="entry name" value="MppA"/>
    <property type="match status" value="1"/>
</dbReference>
<evidence type="ECO:0000259" key="6">
    <source>
        <dbReference type="Pfam" id="PF00496"/>
    </source>
</evidence>
<dbReference type="InterPro" id="IPR039424">
    <property type="entry name" value="SBP_5"/>
</dbReference>
<dbReference type="Gene3D" id="3.10.105.10">
    <property type="entry name" value="Dipeptide-binding Protein, Domain 3"/>
    <property type="match status" value="1"/>
</dbReference>
<dbReference type="InterPro" id="IPR000914">
    <property type="entry name" value="SBP_5_dom"/>
</dbReference>
<evidence type="ECO:0000256" key="3">
    <source>
        <dbReference type="ARBA" id="ARBA00022729"/>
    </source>
</evidence>
<accession>A0A233V8B5</accession>
<evidence type="ECO:0000256" key="2">
    <source>
        <dbReference type="ARBA" id="ARBA00022448"/>
    </source>
</evidence>
<dbReference type="PANTHER" id="PTHR30290:SF9">
    <property type="entry name" value="OLIGOPEPTIDE-BINDING PROTEIN APPA"/>
    <property type="match status" value="1"/>
</dbReference>
<dbReference type="SUPFAM" id="SSF53850">
    <property type="entry name" value="Periplasmic binding protein-like II"/>
    <property type="match status" value="1"/>
</dbReference>
<feature type="signal peptide" evidence="5">
    <location>
        <begin position="1"/>
        <end position="24"/>
    </location>
</feature>
<keyword evidence="2" id="KW-0813">Transport</keyword>
<dbReference type="GO" id="GO:0042597">
    <property type="term" value="C:periplasmic space"/>
    <property type="evidence" value="ECO:0007669"/>
    <property type="project" value="UniProtKB-ARBA"/>
</dbReference>
<dbReference type="GO" id="GO:0043190">
    <property type="term" value="C:ATP-binding cassette (ABC) transporter complex"/>
    <property type="evidence" value="ECO:0007669"/>
    <property type="project" value="InterPro"/>
</dbReference>
<name>A0A233V8B5_FINMA</name>
<evidence type="ECO:0000256" key="4">
    <source>
        <dbReference type="SAM" id="MobiDB-lite"/>
    </source>
</evidence>
<dbReference type="EMBL" id="NDYC01000009">
    <property type="protein sequence ID" value="OXZ28624.1"/>
    <property type="molecule type" value="Genomic_DNA"/>
</dbReference>
<feature type="chain" id="PRO_5038988877" evidence="5">
    <location>
        <begin position="25"/>
        <end position="620"/>
    </location>
</feature>
<evidence type="ECO:0000313" key="8">
    <source>
        <dbReference type="Proteomes" id="UP000215413"/>
    </source>
</evidence>
<reference evidence="8" key="1">
    <citation type="submission" date="2017-04" db="EMBL/GenBank/DDBJ databases">
        <title>Finegoldia magna isolated from orthopedic joint implant-associated infections.</title>
        <authorList>
            <person name="Bjorklund S."/>
            <person name="Bruggemann H."/>
            <person name="Jensen A."/>
            <person name="Hellmark B."/>
            <person name="Soderquist B."/>
        </authorList>
    </citation>
    <scope>NUCLEOTIDE SEQUENCE [LARGE SCALE GENOMIC DNA]</scope>
    <source>
        <strain evidence="8">CCUG 54800</strain>
    </source>
</reference>
<evidence type="ECO:0000313" key="7">
    <source>
        <dbReference type="EMBL" id="OXZ28624.1"/>
    </source>
</evidence>
<organism evidence="7 8">
    <name type="scientific">Finegoldia magna</name>
    <name type="common">Peptostreptococcus magnus</name>
    <dbReference type="NCBI Taxonomy" id="1260"/>
    <lineage>
        <taxon>Bacteria</taxon>
        <taxon>Bacillati</taxon>
        <taxon>Bacillota</taxon>
        <taxon>Tissierellia</taxon>
        <taxon>Tissierellales</taxon>
        <taxon>Peptoniphilaceae</taxon>
        <taxon>Finegoldia</taxon>
    </lineage>
</organism>
<dbReference type="Gene3D" id="3.40.190.10">
    <property type="entry name" value="Periplasmic binding protein-like II"/>
    <property type="match status" value="1"/>
</dbReference>
<keyword evidence="3 5" id="KW-0732">Signal</keyword>
<dbReference type="PANTHER" id="PTHR30290">
    <property type="entry name" value="PERIPLASMIC BINDING COMPONENT OF ABC TRANSPORTER"/>
    <property type="match status" value="1"/>
</dbReference>
<dbReference type="CDD" id="cd08510">
    <property type="entry name" value="PBP2_Lactococcal_OppA_like"/>
    <property type="match status" value="1"/>
</dbReference>
<dbReference type="Gene3D" id="3.90.76.10">
    <property type="entry name" value="Dipeptide-binding Protein, Domain 1"/>
    <property type="match status" value="1"/>
</dbReference>
<comment type="caution">
    <text evidence="7">The sequence shown here is derived from an EMBL/GenBank/DDBJ whole genome shotgun (WGS) entry which is preliminary data.</text>
</comment>
<dbReference type="AlphaFoldDB" id="A0A233V8B5"/>
<evidence type="ECO:0000256" key="1">
    <source>
        <dbReference type="ARBA" id="ARBA00005695"/>
    </source>
</evidence>
<proteinExistence type="inferred from homology"/>
<dbReference type="InterPro" id="IPR030678">
    <property type="entry name" value="Peptide/Ni-bd"/>
</dbReference>
<sequence>MKIMKKKFKSLLAIFLVLAFVLTGCGNSKKDSGKSSDSGSKQESSTGKKANAENKGNIVGEQMGGGVLVENEGEPIKGGTFRVGIPTDSPFKGIFNNALQDDNIDWTIIGPTMYGSANAGESLELRDSGAEKFEWDEKAKTATIKLSDSFKWNDGKPVTAKDIIINYLIIGHKDYPGVRYDDDMINIVGMEEYHAGKTQDISGVKEVDEKTVQISFKEWKPAIKWGAGIWAEPNSYDQLKDIPVKDIISSDPVRKNPKSAGPFYITNVVPGQSVEFSANEHFWGGKPKIDKVVMEVVPSSQILASLKAGKYDYIAGGAPSDTFKEISELKGYKVARYQDMAYTYLGFKLGKWDKAKGEVVVDPNAKMADVNLRKAMGYAIDNNAVGEKFYLGYRSQATSVIIPIFKDYFNTELKGYNFDPEKAKKLLDEAGYKDVDNDGFREDKNGKPFVIKFASMAGGDIAEPLAKYYMQCWEQIGLKVELTGGRLIEFNAFYDKLKNDDPEIDVFQGAWGTGTNPDPSGLFSKNASFNYYRYTNPEMQQALDKIADGKTSDEERAQAYKDFAKVMEDNVPLIPTLYREALSPINKRVKKFDFRYVQDLNKDDFRWNEIELTADQPMKE</sequence>
<feature type="region of interest" description="Disordered" evidence="4">
    <location>
        <begin position="27"/>
        <end position="64"/>
    </location>
</feature>
<dbReference type="Pfam" id="PF00496">
    <property type="entry name" value="SBP_bac_5"/>
    <property type="match status" value="1"/>
</dbReference>